<dbReference type="PANTHER" id="PTHR13218">
    <property type="entry name" value="TRANSCRIPTION INITIATION FACTOR TFIID SUBUNIT 11-RELATED"/>
    <property type="match status" value="1"/>
</dbReference>
<dbReference type="GeneID" id="5545900"/>
<reference evidence="8 9" key="1">
    <citation type="journal article" date="2007" name="Proc. Natl. Acad. Sci. U.S.A.">
        <title>Independent sorting-out of thousands of duplicated gene pairs in two yeast species descended from a whole-genome duplication.</title>
        <authorList>
            <person name="Scannell D.R."/>
            <person name="Frank A.C."/>
            <person name="Conant G.C."/>
            <person name="Byrne K.P."/>
            <person name="Woolfit M."/>
            <person name="Wolfe K.H."/>
        </authorList>
    </citation>
    <scope>NUCLEOTIDE SEQUENCE [LARGE SCALE GENOMIC DNA]</scope>
    <source>
        <strain evidence="9">ATCC 22028 / DSM 70294 / BCRC 21397 / CBS 2163 / NBRC 10782 / NRRL Y-8283 / UCD 57-17</strain>
    </source>
</reference>
<dbReference type="CDD" id="cd08048">
    <property type="entry name" value="HFD_TAF11"/>
    <property type="match status" value="1"/>
</dbReference>
<dbReference type="SUPFAM" id="SSF47113">
    <property type="entry name" value="Histone-fold"/>
    <property type="match status" value="1"/>
</dbReference>
<dbReference type="InterPro" id="IPR009072">
    <property type="entry name" value="Histone-fold"/>
</dbReference>
<dbReference type="RefSeq" id="XP_001645519.1">
    <property type="nucleotide sequence ID" value="XM_001645469.1"/>
</dbReference>
<comment type="subcellular location">
    <subcellularLocation>
        <location evidence="1">Nucleus</location>
    </subcellularLocation>
</comment>
<dbReference type="Proteomes" id="UP000000267">
    <property type="component" value="Unassembled WGS sequence"/>
</dbReference>
<sequence length="342" mass="39898">MPGPQGPLDIIPKSNYSSLITMANYFATKQMIDQVLSEDHEYVLWKMKSMRTGGTMEVYDNLNSKKRRRGGNDDRSNEMTTKIRRIGNGNGVEEMVNEVPKGMVFPKDVRDEKLHNVHFPRILDQDEQFRLLVTNLDSEQTNRFEVFHRTSLNKSQVKKLAGTVINQSVTENIRVFLQAVGKIFAGEIIELALDARQKWLLSKMDIQYERRKYVGKRLKKFLKKLTLLVERNDEYEDSVDENESDTYFDDDKDEMEYVKNGNKLLKLGNQNPQEVKIGLIDQYNKLVKEFNTLDVSIEKYSDNSPILPEHIREAWRLYQLQSETSLSPAWRTQGEGNGWMFR</sequence>
<dbReference type="GO" id="GO:0016251">
    <property type="term" value="F:RNA polymerase II general transcription initiation factor activity"/>
    <property type="evidence" value="ECO:0007669"/>
    <property type="project" value="TreeGrafter"/>
</dbReference>
<feature type="region of interest" description="Disordered" evidence="6">
    <location>
        <begin position="60"/>
        <end position="80"/>
    </location>
</feature>
<gene>
    <name evidence="8" type="ORF">Kpol_1004p35</name>
</gene>
<evidence type="ECO:0000256" key="4">
    <source>
        <dbReference type="ARBA" id="ARBA00023163"/>
    </source>
</evidence>
<dbReference type="AlphaFoldDB" id="A7TJ92"/>
<dbReference type="OMA" id="GNGWMFR"/>
<dbReference type="OrthoDB" id="28335at2759"/>
<evidence type="ECO:0000256" key="1">
    <source>
        <dbReference type="ARBA" id="ARBA00004123"/>
    </source>
</evidence>
<keyword evidence="4" id="KW-0804">Transcription</keyword>
<protein>
    <recommendedName>
        <fullName evidence="7">TAFII28-like protein domain-containing protein</fullName>
    </recommendedName>
</protein>
<keyword evidence="3" id="KW-0805">Transcription regulation</keyword>
<dbReference type="EMBL" id="DS480400">
    <property type="protein sequence ID" value="EDO17661.1"/>
    <property type="molecule type" value="Genomic_DNA"/>
</dbReference>
<accession>A7TJ92</accession>
<comment type="similarity">
    <text evidence="2">Belongs to the TAF11 family.</text>
</comment>
<evidence type="ECO:0000256" key="3">
    <source>
        <dbReference type="ARBA" id="ARBA00023015"/>
    </source>
</evidence>
<evidence type="ECO:0000256" key="5">
    <source>
        <dbReference type="ARBA" id="ARBA00023242"/>
    </source>
</evidence>
<evidence type="ECO:0000313" key="8">
    <source>
        <dbReference type="EMBL" id="EDO17661.1"/>
    </source>
</evidence>
<evidence type="ECO:0000313" key="9">
    <source>
        <dbReference type="Proteomes" id="UP000000267"/>
    </source>
</evidence>
<dbReference type="InterPro" id="IPR045127">
    <property type="entry name" value="TAF11-like"/>
</dbReference>
<evidence type="ECO:0000256" key="2">
    <source>
        <dbReference type="ARBA" id="ARBA00009788"/>
    </source>
</evidence>
<dbReference type="Pfam" id="PF04719">
    <property type="entry name" value="TAFII28"/>
    <property type="match status" value="1"/>
</dbReference>
<dbReference type="GO" id="GO:0051123">
    <property type="term" value="P:RNA polymerase II preinitiation complex assembly"/>
    <property type="evidence" value="ECO:0007669"/>
    <property type="project" value="EnsemblFungi"/>
</dbReference>
<dbReference type="GO" id="GO:0005669">
    <property type="term" value="C:transcription factor TFIID complex"/>
    <property type="evidence" value="ECO:0007669"/>
    <property type="project" value="EnsemblFungi"/>
</dbReference>
<dbReference type="GO" id="GO:0045944">
    <property type="term" value="P:positive regulation of transcription by RNA polymerase II"/>
    <property type="evidence" value="ECO:0007669"/>
    <property type="project" value="EnsemblFungi"/>
</dbReference>
<dbReference type="PANTHER" id="PTHR13218:SF8">
    <property type="entry name" value="TRANSCRIPTION INITIATION FACTOR TFIID SUBUNIT 11"/>
    <property type="match status" value="1"/>
</dbReference>
<evidence type="ECO:0000259" key="7">
    <source>
        <dbReference type="Pfam" id="PF04719"/>
    </source>
</evidence>
<keyword evidence="5" id="KW-0539">Nucleus</keyword>
<dbReference type="HOGENOM" id="CLU_048787_0_0_1"/>
<dbReference type="GO" id="GO:0003682">
    <property type="term" value="F:chromatin binding"/>
    <property type="evidence" value="ECO:0007669"/>
    <property type="project" value="EnsemblFungi"/>
</dbReference>
<dbReference type="PhylomeDB" id="A7TJ92"/>
<organism evidence="9">
    <name type="scientific">Vanderwaltozyma polyspora (strain ATCC 22028 / DSM 70294 / BCRC 21397 / CBS 2163 / NBRC 10782 / NRRL Y-8283 / UCD 57-17)</name>
    <name type="common">Kluyveromyces polysporus</name>
    <dbReference type="NCBI Taxonomy" id="436907"/>
    <lineage>
        <taxon>Eukaryota</taxon>
        <taxon>Fungi</taxon>
        <taxon>Dikarya</taxon>
        <taxon>Ascomycota</taxon>
        <taxon>Saccharomycotina</taxon>
        <taxon>Saccharomycetes</taxon>
        <taxon>Saccharomycetales</taxon>
        <taxon>Saccharomycetaceae</taxon>
        <taxon>Vanderwaltozyma</taxon>
    </lineage>
</organism>
<proteinExistence type="inferred from homology"/>
<dbReference type="InterPro" id="IPR006809">
    <property type="entry name" value="TAFII28_dom"/>
</dbReference>
<dbReference type="KEGG" id="vpo:Kpol_1004p35"/>
<dbReference type="eggNOG" id="KOG3219">
    <property type="taxonomic scope" value="Eukaryota"/>
</dbReference>
<dbReference type="InParanoid" id="A7TJ92"/>
<feature type="domain" description="TAFII28-like protein" evidence="7">
    <location>
        <begin position="131"/>
        <end position="203"/>
    </location>
</feature>
<dbReference type="Gene3D" id="1.10.20.10">
    <property type="entry name" value="Histone, subunit A"/>
    <property type="match status" value="1"/>
</dbReference>
<dbReference type="FunCoup" id="A7TJ92">
    <property type="interactions" value="269"/>
</dbReference>
<dbReference type="STRING" id="436907.A7TJ92"/>
<dbReference type="GO" id="GO:0046982">
    <property type="term" value="F:protein heterodimerization activity"/>
    <property type="evidence" value="ECO:0007669"/>
    <property type="project" value="InterPro"/>
</dbReference>
<keyword evidence="9" id="KW-1185">Reference proteome</keyword>
<name>A7TJ92_VANPO</name>
<evidence type="ECO:0000256" key="6">
    <source>
        <dbReference type="SAM" id="MobiDB-lite"/>
    </source>
</evidence>